<accession>A0A6J4RZ23</accession>
<evidence type="ECO:0000313" key="2">
    <source>
        <dbReference type="EMBL" id="CAA9485492.1"/>
    </source>
</evidence>
<feature type="compositionally biased region" description="Basic and acidic residues" evidence="1">
    <location>
        <begin position="57"/>
        <end position="69"/>
    </location>
</feature>
<dbReference type="EMBL" id="CADCVJ010000197">
    <property type="protein sequence ID" value="CAA9485492.1"/>
    <property type="molecule type" value="Genomic_DNA"/>
</dbReference>
<feature type="region of interest" description="Disordered" evidence="1">
    <location>
        <begin position="53"/>
        <end position="146"/>
    </location>
</feature>
<gene>
    <name evidence="2" type="ORF">AVDCRST_MAG38-2299</name>
</gene>
<evidence type="ECO:0000256" key="1">
    <source>
        <dbReference type="SAM" id="MobiDB-lite"/>
    </source>
</evidence>
<dbReference type="AlphaFoldDB" id="A0A6J4RZ23"/>
<organism evidence="2">
    <name type="scientific">uncultured Solirubrobacteraceae bacterium</name>
    <dbReference type="NCBI Taxonomy" id="1162706"/>
    <lineage>
        <taxon>Bacteria</taxon>
        <taxon>Bacillati</taxon>
        <taxon>Actinomycetota</taxon>
        <taxon>Thermoleophilia</taxon>
        <taxon>Solirubrobacterales</taxon>
        <taxon>Solirubrobacteraceae</taxon>
        <taxon>environmental samples</taxon>
    </lineage>
</organism>
<reference evidence="2" key="1">
    <citation type="submission" date="2020-02" db="EMBL/GenBank/DDBJ databases">
        <authorList>
            <person name="Meier V. D."/>
        </authorList>
    </citation>
    <scope>NUCLEOTIDE SEQUENCE</scope>
    <source>
        <strain evidence="2">AVDCRST_MAG38</strain>
    </source>
</reference>
<name>A0A6J4RZ23_9ACTN</name>
<proteinExistence type="predicted"/>
<feature type="compositionally biased region" description="Low complexity" evidence="1">
    <location>
        <begin position="76"/>
        <end position="86"/>
    </location>
</feature>
<protein>
    <submittedName>
        <fullName evidence="2">Uncharacterized protein</fullName>
    </submittedName>
</protein>
<sequence length="146" mass="16016">MEAPLVGHRREDSMCRLVVDGQQRIVCADATRESRFSYSSFVQGPEAVRLLPLGADPRLRRDRGRDVPRLGHTSPGARRGAGAFGRNDGVGVHHAPRGRTQRRRWRVPTSRCTSARRVSGRLPRADPESGRRTAFPDPGGKPSASG</sequence>
<feature type="compositionally biased region" description="Basic residues" evidence="1">
    <location>
        <begin position="94"/>
        <end position="106"/>
    </location>
</feature>